<feature type="non-terminal residue" evidence="12">
    <location>
        <position position="102"/>
    </location>
</feature>
<dbReference type="Gene3D" id="1.10.287.2900">
    <property type="match status" value="1"/>
</dbReference>
<dbReference type="Proteomes" id="UP000274922">
    <property type="component" value="Unassembled WGS sequence"/>
</dbReference>
<organism evidence="12 13">
    <name type="scientific">Caulochytrium protostelioides</name>
    <dbReference type="NCBI Taxonomy" id="1555241"/>
    <lineage>
        <taxon>Eukaryota</taxon>
        <taxon>Fungi</taxon>
        <taxon>Fungi incertae sedis</taxon>
        <taxon>Chytridiomycota</taxon>
        <taxon>Chytridiomycota incertae sedis</taxon>
        <taxon>Chytridiomycetes</taxon>
        <taxon>Caulochytriales</taxon>
        <taxon>Caulochytriaceae</taxon>
        <taxon>Caulochytrium</taxon>
    </lineage>
</organism>
<evidence type="ECO:0000256" key="10">
    <source>
        <dbReference type="ARBA" id="ARBA00033150"/>
    </source>
</evidence>
<dbReference type="InterPro" id="IPR039289">
    <property type="entry name" value="CHCHD4"/>
</dbReference>
<keyword evidence="6" id="KW-0811">Translocation</keyword>
<keyword evidence="3" id="KW-0813">Transport</keyword>
<keyword evidence="5" id="KW-0560">Oxidoreductase</keyword>
<dbReference type="GO" id="GO:0015035">
    <property type="term" value="F:protein-disulfide reductase activity"/>
    <property type="evidence" value="ECO:0007669"/>
    <property type="project" value="InterPro"/>
</dbReference>
<reference evidence="13" key="1">
    <citation type="journal article" date="2018" name="Nat. Microbiol.">
        <title>Leveraging single-cell genomics to expand the fungal tree of life.</title>
        <authorList>
            <person name="Ahrendt S.R."/>
            <person name="Quandt C.A."/>
            <person name="Ciobanu D."/>
            <person name="Clum A."/>
            <person name="Salamov A."/>
            <person name="Andreopoulos B."/>
            <person name="Cheng J.F."/>
            <person name="Woyke T."/>
            <person name="Pelin A."/>
            <person name="Henrissat B."/>
            <person name="Reynolds N.K."/>
            <person name="Benny G.L."/>
            <person name="Smith M.E."/>
            <person name="James T.Y."/>
            <person name="Grigoriev I.V."/>
        </authorList>
    </citation>
    <scope>NUCLEOTIDE SEQUENCE [LARGE SCALE GENOMIC DNA]</scope>
    <source>
        <strain evidence="13">ATCC 52028</strain>
    </source>
</reference>
<keyword evidence="4" id="KW-0653">Protein transport</keyword>
<protein>
    <recommendedName>
        <fullName evidence="2">Mitochondrial intermembrane space import and assembly protein 40</fullName>
    </recommendedName>
    <alternativeName>
        <fullName evidence="10">Mitochondrial import inner membrane translocase TIM40</fullName>
    </alternativeName>
</protein>
<feature type="compositionally biased region" description="Acidic residues" evidence="11">
    <location>
        <begin position="77"/>
        <end position="92"/>
    </location>
</feature>
<evidence type="ECO:0000256" key="7">
    <source>
        <dbReference type="ARBA" id="ARBA00023128"/>
    </source>
</evidence>
<comment type="subcellular location">
    <subcellularLocation>
        <location evidence="1">Mitochondrion inner membrane</location>
        <topology evidence="1">Single-pass type II membrane protein</topology>
        <orientation evidence="1">Intermembrane side</orientation>
    </subcellularLocation>
</comment>
<keyword evidence="9" id="KW-0676">Redox-active center</keyword>
<dbReference type="PANTHER" id="PTHR21622">
    <property type="entry name" value="COILED-COIL-HELIX-COILED-COIL-HELIX DOMAIN CONTAINING 4"/>
    <property type="match status" value="1"/>
</dbReference>
<evidence type="ECO:0000256" key="4">
    <source>
        <dbReference type="ARBA" id="ARBA00022927"/>
    </source>
</evidence>
<keyword evidence="8" id="KW-1015">Disulfide bond</keyword>
<gene>
    <name evidence="12" type="ORF">CXG81DRAFT_4619</name>
</gene>
<accession>A0A4P9XCV9</accession>
<evidence type="ECO:0000256" key="2">
    <source>
        <dbReference type="ARBA" id="ARBA00013714"/>
    </source>
</evidence>
<evidence type="ECO:0000256" key="1">
    <source>
        <dbReference type="ARBA" id="ARBA00004164"/>
    </source>
</evidence>
<dbReference type="AlphaFoldDB" id="A0A4P9XCV9"/>
<evidence type="ECO:0000256" key="11">
    <source>
        <dbReference type="SAM" id="MobiDB-lite"/>
    </source>
</evidence>
<dbReference type="STRING" id="1555241.A0A4P9XCV9"/>
<keyword evidence="13" id="KW-1185">Reference proteome</keyword>
<evidence type="ECO:0000256" key="8">
    <source>
        <dbReference type="ARBA" id="ARBA00023157"/>
    </source>
</evidence>
<sequence length="102" mass="10837">DLGRAQQAAVGADGEINWDCPCLGTMTQPPCGEKFKEAFSCFVKSDAEPKGLECIDAFRAMQACFNEHPDIYGAPMGDDDENDDEDGDDEDAASSKAAPSSP</sequence>
<dbReference type="OrthoDB" id="7481291at2759"/>
<feature type="region of interest" description="Disordered" evidence="11">
    <location>
        <begin position="69"/>
        <end position="102"/>
    </location>
</feature>
<dbReference type="EMBL" id="ML014125">
    <property type="protein sequence ID" value="RKP03283.1"/>
    <property type="molecule type" value="Genomic_DNA"/>
</dbReference>
<dbReference type="PROSITE" id="PS51808">
    <property type="entry name" value="CHCH"/>
    <property type="match status" value="1"/>
</dbReference>
<feature type="non-terminal residue" evidence="12">
    <location>
        <position position="1"/>
    </location>
</feature>
<dbReference type="GO" id="GO:0005743">
    <property type="term" value="C:mitochondrial inner membrane"/>
    <property type="evidence" value="ECO:0007669"/>
    <property type="project" value="UniProtKB-SubCell"/>
</dbReference>
<evidence type="ECO:0000256" key="9">
    <source>
        <dbReference type="ARBA" id="ARBA00023284"/>
    </source>
</evidence>
<dbReference type="GO" id="GO:0005758">
    <property type="term" value="C:mitochondrial intermembrane space"/>
    <property type="evidence" value="ECO:0007669"/>
    <property type="project" value="TreeGrafter"/>
</dbReference>
<keyword evidence="7" id="KW-0496">Mitochondrion</keyword>
<proteinExistence type="predicted"/>
<evidence type="ECO:0000256" key="3">
    <source>
        <dbReference type="ARBA" id="ARBA00022448"/>
    </source>
</evidence>
<dbReference type="PANTHER" id="PTHR21622:SF0">
    <property type="entry name" value="COILED-COIL-HELIX-COILED-COIL-HELIX DOMAIN CONTAINING 4"/>
    <property type="match status" value="1"/>
</dbReference>
<evidence type="ECO:0000256" key="6">
    <source>
        <dbReference type="ARBA" id="ARBA00023010"/>
    </source>
</evidence>
<evidence type="ECO:0000313" key="12">
    <source>
        <dbReference type="EMBL" id="RKP03283.1"/>
    </source>
</evidence>
<name>A0A4P9XCV9_9FUNG</name>
<dbReference type="GO" id="GO:0045041">
    <property type="term" value="P:protein import into mitochondrial intermembrane space"/>
    <property type="evidence" value="ECO:0007669"/>
    <property type="project" value="InterPro"/>
</dbReference>
<evidence type="ECO:0000256" key="5">
    <source>
        <dbReference type="ARBA" id="ARBA00023002"/>
    </source>
</evidence>
<evidence type="ECO:0000313" key="13">
    <source>
        <dbReference type="Proteomes" id="UP000274922"/>
    </source>
</evidence>